<organism evidence="3 4">
    <name type="scientific">Paramarasmius palmivorus</name>
    <dbReference type="NCBI Taxonomy" id="297713"/>
    <lineage>
        <taxon>Eukaryota</taxon>
        <taxon>Fungi</taxon>
        <taxon>Dikarya</taxon>
        <taxon>Basidiomycota</taxon>
        <taxon>Agaricomycotina</taxon>
        <taxon>Agaricomycetes</taxon>
        <taxon>Agaricomycetidae</taxon>
        <taxon>Agaricales</taxon>
        <taxon>Marasmiineae</taxon>
        <taxon>Marasmiaceae</taxon>
        <taxon>Paramarasmius</taxon>
    </lineage>
</organism>
<evidence type="ECO:0000313" key="3">
    <source>
        <dbReference type="EMBL" id="KAK7041401.1"/>
    </source>
</evidence>
<dbReference type="EMBL" id="JAYKXP010000183">
    <property type="protein sequence ID" value="KAK7020661.1"/>
    <property type="molecule type" value="Genomic_DNA"/>
</dbReference>
<protein>
    <recommendedName>
        <fullName evidence="1">Bacteriophage T5 Orf172 DNA-binding domain-containing protein</fullName>
    </recommendedName>
</protein>
<reference evidence="3 4" key="1">
    <citation type="submission" date="2024-01" db="EMBL/GenBank/DDBJ databases">
        <title>A draft genome for a cacao thread blight-causing isolate of Paramarasmius palmivorus.</title>
        <authorList>
            <person name="Baruah I.K."/>
            <person name="Bukari Y."/>
            <person name="Amoako-Attah I."/>
            <person name="Meinhardt L.W."/>
            <person name="Bailey B.A."/>
            <person name="Cohen S.P."/>
        </authorList>
    </citation>
    <scope>NUCLEOTIDE SEQUENCE [LARGE SCALE GENOMIC DNA]</scope>
    <source>
        <strain evidence="3 4">GH-12</strain>
    </source>
</reference>
<comment type="caution">
    <text evidence="3">The sequence shown here is derived from an EMBL/GenBank/DDBJ whole genome shotgun (WGS) entry which is preliminary data.</text>
</comment>
<gene>
    <name evidence="3" type="ORF">VNI00_009267</name>
    <name evidence="2" type="ORF">VNI00_017651</name>
</gene>
<accession>A0AAW0CTH1</accession>
<evidence type="ECO:0000313" key="4">
    <source>
        <dbReference type="Proteomes" id="UP001383192"/>
    </source>
</evidence>
<sequence>MVSFFSVGLGLLVLLLSVKGVFFLIKVIFAIKIFNSLTWRTRFKIGMEITTAFHADETDGWVYHFRVTETRRGVSLVKIGCSDDVAGRIRYWQGHYARSRIENMSWVRVNYIRRTERILHIIHEDTRVRRRCFNHRCSAKHTELFALSKASETQLDDLSVLIDDILSLCYGRD</sequence>
<dbReference type="EMBL" id="JAYKXP010000034">
    <property type="protein sequence ID" value="KAK7041401.1"/>
    <property type="molecule type" value="Genomic_DNA"/>
</dbReference>
<dbReference type="InterPro" id="IPR018306">
    <property type="entry name" value="Phage_T5_Orf172_DNA-bd"/>
</dbReference>
<evidence type="ECO:0000313" key="2">
    <source>
        <dbReference type="EMBL" id="KAK7020661.1"/>
    </source>
</evidence>
<feature type="domain" description="Bacteriophage T5 Orf172 DNA-binding" evidence="1">
    <location>
        <begin position="60"/>
        <end position="152"/>
    </location>
</feature>
<dbReference type="Proteomes" id="UP001383192">
    <property type="component" value="Unassembled WGS sequence"/>
</dbReference>
<dbReference type="AlphaFoldDB" id="A0AAW0CTH1"/>
<proteinExistence type="predicted"/>
<keyword evidence="4" id="KW-1185">Reference proteome</keyword>
<dbReference type="Pfam" id="PF10544">
    <property type="entry name" value="T5orf172"/>
    <property type="match status" value="1"/>
</dbReference>
<name>A0AAW0CTH1_9AGAR</name>
<evidence type="ECO:0000259" key="1">
    <source>
        <dbReference type="Pfam" id="PF10544"/>
    </source>
</evidence>